<reference evidence="2 3" key="1">
    <citation type="submission" date="2020-11" db="EMBL/GenBank/DDBJ databases">
        <authorList>
            <person name="Peeters C."/>
        </authorList>
    </citation>
    <scope>NUCLEOTIDE SEQUENCE [LARGE SCALE GENOMIC DNA]</scope>
    <source>
        <strain evidence="2 3">LMG 7974</strain>
    </source>
</reference>
<evidence type="ECO:0008006" key="4">
    <source>
        <dbReference type="Google" id="ProtNLM"/>
    </source>
</evidence>
<keyword evidence="1" id="KW-0812">Transmembrane</keyword>
<sequence length="196" mass="22074">MRVFDIRGVLIALFVFCGALNANVFFYNDDKILSDKVILRLNEIATELHDKTGIYVGAGVFNSLDYQSNLQAKFDLLHIKSPYAFIMIVKNEKKVEIFADKNTSKLFDKDAILSPFPESGTILPILASKNGKDIFNAAIMNGYADLSEQIAKSKNIELISAIGNANKNTLNIFRFFVYSSIVLVFALMIYKKRVKR</sequence>
<accession>A0ABN7K554</accession>
<dbReference type="RefSeq" id="WP_229932219.1">
    <property type="nucleotide sequence ID" value="NZ_CAJHOF010000003.1"/>
</dbReference>
<evidence type="ECO:0000256" key="1">
    <source>
        <dbReference type="SAM" id="Phobius"/>
    </source>
</evidence>
<feature type="transmembrane region" description="Helical" evidence="1">
    <location>
        <begin position="172"/>
        <end position="190"/>
    </location>
</feature>
<evidence type="ECO:0000313" key="3">
    <source>
        <dbReference type="Proteomes" id="UP000789803"/>
    </source>
</evidence>
<dbReference type="EMBL" id="CAJHOF010000003">
    <property type="protein sequence ID" value="CAD7287517.1"/>
    <property type="molecule type" value="Genomic_DNA"/>
</dbReference>
<evidence type="ECO:0000313" key="2">
    <source>
        <dbReference type="EMBL" id="CAD7287517.1"/>
    </source>
</evidence>
<organism evidence="2 3">
    <name type="scientific">Campylobacter majalis</name>
    <dbReference type="NCBI Taxonomy" id="2790656"/>
    <lineage>
        <taxon>Bacteria</taxon>
        <taxon>Pseudomonadati</taxon>
        <taxon>Campylobacterota</taxon>
        <taxon>Epsilonproteobacteria</taxon>
        <taxon>Campylobacterales</taxon>
        <taxon>Campylobacteraceae</taxon>
        <taxon>Campylobacter</taxon>
    </lineage>
</organism>
<protein>
    <recommendedName>
        <fullName evidence="4">TPM domain-containing protein</fullName>
    </recommendedName>
</protein>
<keyword evidence="3" id="KW-1185">Reference proteome</keyword>
<keyword evidence="1" id="KW-0472">Membrane</keyword>
<proteinExistence type="predicted"/>
<name>A0ABN7K554_9BACT</name>
<keyword evidence="1" id="KW-1133">Transmembrane helix</keyword>
<comment type="caution">
    <text evidence="2">The sequence shown here is derived from an EMBL/GenBank/DDBJ whole genome shotgun (WGS) entry which is preliminary data.</text>
</comment>
<dbReference type="Proteomes" id="UP000789803">
    <property type="component" value="Unassembled WGS sequence"/>
</dbReference>
<gene>
    <name evidence="2" type="ORF">LMG7974_00396</name>
</gene>